<protein>
    <submittedName>
        <fullName evidence="1">Gas vesicle protein G</fullName>
    </submittedName>
</protein>
<dbReference type="AlphaFoldDB" id="A0A1I0LGF3"/>
<dbReference type="EMBL" id="FOHX01000015">
    <property type="protein sequence ID" value="SEU38398.1"/>
    <property type="molecule type" value="Genomic_DNA"/>
</dbReference>
<name>A0A1I0LGF3_9ACTN</name>
<organism evidence="1 2">
    <name type="scientific">Nonomuraea wenchangensis</name>
    <dbReference type="NCBI Taxonomy" id="568860"/>
    <lineage>
        <taxon>Bacteria</taxon>
        <taxon>Bacillati</taxon>
        <taxon>Actinomycetota</taxon>
        <taxon>Actinomycetes</taxon>
        <taxon>Streptosporangiales</taxon>
        <taxon>Streptosporangiaceae</taxon>
        <taxon>Nonomuraea</taxon>
    </lineage>
</organism>
<proteinExistence type="predicted"/>
<accession>A0A1I0LGF3</accession>
<dbReference type="Pfam" id="PF05120">
    <property type="entry name" value="GvpG"/>
    <property type="match status" value="1"/>
</dbReference>
<gene>
    <name evidence="1" type="ORF">SAMN05421811_115231</name>
</gene>
<sequence length="74" mass="8365">MNLFVELLLLPIAPVRFVIKLGEVIQDQAEQQMRSPVAIRRQLEEIDAALEAGQISEEEHDEAVTLVLRRATGR</sequence>
<evidence type="ECO:0000313" key="1">
    <source>
        <dbReference type="EMBL" id="SEU38398.1"/>
    </source>
</evidence>
<dbReference type="Proteomes" id="UP000199361">
    <property type="component" value="Unassembled WGS sequence"/>
</dbReference>
<reference evidence="1 2" key="1">
    <citation type="submission" date="2016-10" db="EMBL/GenBank/DDBJ databases">
        <authorList>
            <person name="de Groot N.N."/>
        </authorList>
    </citation>
    <scope>NUCLEOTIDE SEQUENCE [LARGE SCALE GENOMIC DNA]</scope>
    <source>
        <strain evidence="1 2">CGMCC 4.5598</strain>
    </source>
</reference>
<dbReference type="RefSeq" id="WP_091090542.1">
    <property type="nucleotide sequence ID" value="NZ_FOHX01000015.1"/>
</dbReference>
<dbReference type="STRING" id="568860.SAMN05421811_115231"/>
<dbReference type="OrthoDB" id="3541554at2"/>
<dbReference type="InterPro" id="IPR007804">
    <property type="entry name" value="GvpG"/>
</dbReference>
<evidence type="ECO:0000313" key="2">
    <source>
        <dbReference type="Proteomes" id="UP000199361"/>
    </source>
</evidence>
<keyword evidence="2" id="KW-1185">Reference proteome</keyword>